<evidence type="ECO:0000256" key="2">
    <source>
        <dbReference type="ARBA" id="ARBA00022485"/>
    </source>
</evidence>
<keyword evidence="7" id="KW-1133">Transmembrane helix</keyword>
<sequence length="258" mass="29542">MANYYIKTNRTFTTIRKNAWIFTVLVAIGGLWEPKLGLLVILIMLGLTITSFFTGRYWCGNFCPHGSLFDRIAMPISLNKKIPNFLKSKYMIIGFFIFFMFNFSRRIINVIKLWGSHDFLDKLGYVFVTTYLMVLIVGGLVAVLINPRTWCQFCPMGTIQKLSNRLGRLTGIVEKTEKKVTIENIDKCYECGKCSRVCPFQLTPYLHFGEDNQFHDINCIKCGTCVVNCPANILSLKTKEEANQLKKTVEKISTHEVS</sequence>
<dbReference type="InterPro" id="IPR051684">
    <property type="entry name" value="Electron_Trans/Redox"/>
</dbReference>
<evidence type="ECO:0000256" key="4">
    <source>
        <dbReference type="ARBA" id="ARBA00022982"/>
    </source>
</evidence>
<dbReference type="STRING" id="1122184.SAMN02745176_02794"/>
<feature type="transmembrane region" description="Helical" evidence="7">
    <location>
        <begin position="38"/>
        <end position="59"/>
    </location>
</feature>
<keyword evidence="7" id="KW-0812">Transmembrane</keyword>
<dbReference type="PROSITE" id="PS51379">
    <property type="entry name" value="4FE4S_FER_2"/>
    <property type="match status" value="2"/>
</dbReference>
<dbReference type="GO" id="GO:0005886">
    <property type="term" value="C:plasma membrane"/>
    <property type="evidence" value="ECO:0007669"/>
    <property type="project" value="TreeGrafter"/>
</dbReference>
<dbReference type="InterPro" id="IPR017896">
    <property type="entry name" value="4Fe4S_Fe-S-bd"/>
</dbReference>
<name>A0A1M6HFU2_9FIRM</name>
<dbReference type="PANTHER" id="PTHR30176">
    <property type="entry name" value="FERREDOXIN-TYPE PROTEIN NAPH"/>
    <property type="match status" value="1"/>
</dbReference>
<dbReference type="EMBL" id="FQZS01000020">
    <property type="protein sequence ID" value="SHJ21037.1"/>
    <property type="molecule type" value="Genomic_DNA"/>
</dbReference>
<organism evidence="9 10">
    <name type="scientific">Lutispora thermophila DSM 19022</name>
    <dbReference type="NCBI Taxonomy" id="1122184"/>
    <lineage>
        <taxon>Bacteria</taxon>
        <taxon>Bacillati</taxon>
        <taxon>Bacillota</taxon>
        <taxon>Clostridia</taxon>
        <taxon>Lutisporales</taxon>
        <taxon>Lutisporaceae</taxon>
        <taxon>Lutispora</taxon>
    </lineage>
</organism>
<feature type="transmembrane region" description="Helical" evidence="7">
    <location>
        <begin position="90"/>
        <end position="111"/>
    </location>
</feature>
<reference evidence="9 10" key="1">
    <citation type="submission" date="2016-11" db="EMBL/GenBank/DDBJ databases">
        <authorList>
            <person name="Jaros S."/>
            <person name="Januszkiewicz K."/>
            <person name="Wedrychowicz H."/>
        </authorList>
    </citation>
    <scope>NUCLEOTIDE SEQUENCE [LARGE SCALE GENOMIC DNA]</scope>
    <source>
        <strain evidence="9 10">DSM 19022</strain>
    </source>
</reference>
<dbReference type="OrthoDB" id="9786132at2"/>
<protein>
    <submittedName>
        <fullName evidence="9">4Fe-4S binding domain-containing protein</fullName>
    </submittedName>
</protein>
<feature type="domain" description="4Fe-4S ferredoxin-type" evidence="8">
    <location>
        <begin position="210"/>
        <end position="239"/>
    </location>
</feature>
<dbReference type="PROSITE" id="PS00198">
    <property type="entry name" value="4FE4S_FER_1"/>
    <property type="match status" value="1"/>
</dbReference>
<accession>A0A1M6HFU2</accession>
<evidence type="ECO:0000256" key="5">
    <source>
        <dbReference type="ARBA" id="ARBA00023004"/>
    </source>
</evidence>
<proteinExistence type="predicted"/>
<keyword evidence="4" id="KW-0249">Electron transport</keyword>
<dbReference type="InterPro" id="IPR017900">
    <property type="entry name" value="4Fe4S_Fe_S_CS"/>
</dbReference>
<keyword evidence="7" id="KW-0472">Membrane</keyword>
<dbReference type="GO" id="GO:0046872">
    <property type="term" value="F:metal ion binding"/>
    <property type="evidence" value="ECO:0007669"/>
    <property type="project" value="UniProtKB-KW"/>
</dbReference>
<keyword evidence="10" id="KW-1185">Reference proteome</keyword>
<keyword evidence="3" id="KW-0479">Metal-binding</keyword>
<feature type="transmembrane region" description="Helical" evidence="7">
    <location>
        <begin position="123"/>
        <end position="145"/>
    </location>
</feature>
<dbReference type="PANTHER" id="PTHR30176:SF3">
    <property type="entry name" value="FERREDOXIN-TYPE PROTEIN NAPH"/>
    <property type="match status" value="1"/>
</dbReference>
<dbReference type="RefSeq" id="WP_073026784.1">
    <property type="nucleotide sequence ID" value="NZ_FQZS01000020.1"/>
</dbReference>
<gene>
    <name evidence="9" type="ORF">SAMN02745176_02794</name>
</gene>
<evidence type="ECO:0000256" key="7">
    <source>
        <dbReference type="SAM" id="Phobius"/>
    </source>
</evidence>
<keyword evidence="2" id="KW-0004">4Fe-4S</keyword>
<dbReference type="Gene3D" id="3.30.70.20">
    <property type="match status" value="1"/>
</dbReference>
<evidence type="ECO:0000313" key="10">
    <source>
        <dbReference type="Proteomes" id="UP000184442"/>
    </source>
</evidence>
<evidence type="ECO:0000313" key="9">
    <source>
        <dbReference type="EMBL" id="SHJ21037.1"/>
    </source>
</evidence>
<dbReference type="Pfam" id="PF13187">
    <property type="entry name" value="Fer4_9"/>
    <property type="match status" value="1"/>
</dbReference>
<dbReference type="Proteomes" id="UP000184442">
    <property type="component" value="Unassembled WGS sequence"/>
</dbReference>
<dbReference type="AlphaFoldDB" id="A0A1M6HFU2"/>
<keyword evidence="6" id="KW-0411">Iron-sulfur</keyword>
<feature type="domain" description="4Fe-4S ferredoxin-type" evidence="8">
    <location>
        <begin position="178"/>
        <end position="208"/>
    </location>
</feature>
<feature type="transmembrane region" description="Helical" evidence="7">
    <location>
        <begin position="15"/>
        <end position="32"/>
    </location>
</feature>
<evidence type="ECO:0000259" key="8">
    <source>
        <dbReference type="PROSITE" id="PS51379"/>
    </source>
</evidence>
<evidence type="ECO:0000256" key="6">
    <source>
        <dbReference type="ARBA" id="ARBA00023014"/>
    </source>
</evidence>
<dbReference type="SUPFAM" id="SSF54862">
    <property type="entry name" value="4Fe-4S ferredoxins"/>
    <property type="match status" value="1"/>
</dbReference>
<evidence type="ECO:0000256" key="1">
    <source>
        <dbReference type="ARBA" id="ARBA00022448"/>
    </source>
</evidence>
<dbReference type="Pfam" id="PF12801">
    <property type="entry name" value="Fer4_5"/>
    <property type="match status" value="2"/>
</dbReference>
<keyword evidence="5" id="KW-0408">Iron</keyword>
<dbReference type="GO" id="GO:0051539">
    <property type="term" value="F:4 iron, 4 sulfur cluster binding"/>
    <property type="evidence" value="ECO:0007669"/>
    <property type="project" value="UniProtKB-KW"/>
</dbReference>
<evidence type="ECO:0000256" key="3">
    <source>
        <dbReference type="ARBA" id="ARBA00022723"/>
    </source>
</evidence>
<keyword evidence="1" id="KW-0813">Transport</keyword>